<sequence>MSDSDSLGGSASDVSGGTPPTSARRASGRRRRFQVIGVLAVVAIGATVIVGITTSGSRSGTLATDYANATLTCVKKGTTELTLPLKPTAEFYVSWTAQGADTVGDIISPSGSTMSIDTPQLASSDPKSGVNVSATNVTVTQTVGTDTWSISAACS</sequence>
<reference evidence="3" key="1">
    <citation type="submission" date="2020-05" db="EMBL/GenBank/DDBJ databases">
        <authorList>
            <person name="Chiriac C."/>
            <person name="Salcher M."/>
            <person name="Ghai R."/>
            <person name="Kavagutti S V."/>
        </authorList>
    </citation>
    <scope>NUCLEOTIDE SEQUENCE</scope>
</reference>
<feature type="compositionally biased region" description="Low complexity" evidence="1">
    <location>
        <begin position="1"/>
        <end position="25"/>
    </location>
</feature>
<proteinExistence type="predicted"/>
<organism evidence="3">
    <name type="scientific">freshwater metagenome</name>
    <dbReference type="NCBI Taxonomy" id="449393"/>
    <lineage>
        <taxon>unclassified sequences</taxon>
        <taxon>metagenomes</taxon>
        <taxon>ecological metagenomes</taxon>
    </lineage>
</organism>
<gene>
    <name evidence="3" type="ORF">UFOPK3992_02001</name>
</gene>
<dbReference type="EMBL" id="CAFBOZ010000369">
    <property type="protein sequence ID" value="CAB5026076.1"/>
    <property type="molecule type" value="Genomic_DNA"/>
</dbReference>
<keyword evidence="2" id="KW-0472">Membrane</keyword>
<feature type="transmembrane region" description="Helical" evidence="2">
    <location>
        <begin position="33"/>
        <end position="52"/>
    </location>
</feature>
<keyword evidence="2" id="KW-0812">Transmembrane</keyword>
<accession>A0A6J7RBM1</accession>
<protein>
    <submittedName>
        <fullName evidence="3">Unannotated protein</fullName>
    </submittedName>
</protein>
<name>A0A6J7RBM1_9ZZZZ</name>
<feature type="region of interest" description="Disordered" evidence="1">
    <location>
        <begin position="1"/>
        <end position="29"/>
    </location>
</feature>
<evidence type="ECO:0000313" key="3">
    <source>
        <dbReference type="EMBL" id="CAB5026076.1"/>
    </source>
</evidence>
<keyword evidence="2" id="KW-1133">Transmembrane helix</keyword>
<evidence type="ECO:0000256" key="1">
    <source>
        <dbReference type="SAM" id="MobiDB-lite"/>
    </source>
</evidence>
<evidence type="ECO:0000256" key="2">
    <source>
        <dbReference type="SAM" id="Phobius"/>
    </source>
</evidence>
<dbReference type="AlphaFoldDB" id="A0A6J7RBM1"/>